<evidence type="ECO:0000313" key="5">
    <source>
        <dbReference type="Ensembl" id="ENSAMXP00005003253.1"/>
    </source>
</evidence>
<keyword evidence="1" id="KW-0325">Glycoprotein</keyword>
<dbReference type="GO" id="GO:0005615">
    <property type="term" value="C:extracellular space"/>
    <property type="evidence" value="ECO:0007669"/>
    <property type="project" value="TreeGrafter"/>
</dbReference>
<accession>A0A8B9H1G2</accession>
<dbReference type="GO" id="GO:0006955">
    <property type="term" value="P:immune response"/>
    <property type="evidence" value="ECO:0007669"/>
    <property type="project" value="TreeGrafter"/>
</dbReference>
<dbReference type="SUPFAM" id="SSF54452">
    <property type="entry name" value="MHC antigen-recognition domain"/>
    <property type="match status" value="1"/>
</dbReference>
<dbReference type="InterPro" id="IPR013783">
    <property type="entry name" value="Ig-like_fold"/>
</dbReference>
<dbReference type="PANTHER" id="PTHR16675:SF193">
    <property type="entry name" value="LOC571647 PROTEIN-RELATED"/>
    <property type="match status" value="1"/>
</dbReference>
<dbReference type="InterPro" id="IPR050208">
    <property type="entry name" value="MHC_class-I_related"/>
</dbReference>
<dbReference type="SUPFAM" id="SSF48726">
    <property type="entry name" value="Immunoglobulin"/>
    <property type="match status" value="1"/>
</dbReference>
<feature type="transmembrane region" description="Helical" evidence="3">
    <location>
        <begin position="277"/>
        <end position="297"/>
    </location>
</feature>
<evidence type="ECO:0000256" key="1">
    <source>
        <dbReference type="ARBA" id="ARBA00023180"/>
    </source>
</evidence>
<dbReference type="GO" id="GO:0009897">
    <property type="term" value="C:external side of plasma membrane"/>
    <property type="evidence" value="ECO:0007669"/>
    <property type="project" value="TreeGrafter"/>
</dbReference>
<dbReference type="Gene3D" id="3.30.500.10">
    <property type="entry name" value="MHC class I-like antigen recognition-like"/>
    <property type="match status" value="1"/>
</dbReference>
<keyword evidence="3" id="KW-0472">Membrane</keyword>
<dbReference type="InterPro" id="IPR003597">
    <property type="entry name" value="Ig_C1-set"/>
</dbReference>
<dbReference type="InterPro" id="IPR011162">
    <property type="entry name" value="MHC_I/II-like_Ag-recog"/>
</dbReference>
<dbReference type="SMART" id="SM00407">
    <property type="entry name" value="IGc1"/>
    <property type="match status" value="1"/>
</dbReference>
<evidence type="ECO:0000256" key="3">
    <source>
        <dbReference type="SAM" id="Phobius"/>
    </source>
</evidence>
<dbReference type="InterPro" id="IPR003006">
    <property type="entry name" value="Ig/MHC_CS"/>
</dbReference>
<dbReference type="AlphaFoldDB" id="A0A8B9H1G2"/>
<dbReference type="Pfam" id="PF07654">
    <property type="entry name" value="C1-set"/>
    <property type="match status" value="1"/>
</dbReference>
<dbReference type="PANTHER" id="PTHR16675">
    <property type="entry name" value="MHC CLASS I-RELATED"/>
    <property type="match status" value="1"/>
</dbReference>
<name>A0A8B9H1G2_ASTMX</name>
<dbReference type="InterPro" id="IPR011161">
    <property type="entry name" value="MHC_I-like_Ag-recog"/>
</dbReference>
<proteinExistence type="predicted"/>
<evidence type="ECO:0000259" key="4">
    <source>
        <dbReference type="PROSITE" id="PS50835"/>
    </source>
</evidence>
<dbReference type="PROSITE" id="PS00290">
    <property type="entry name" value="IG_MHC"/>
    <property type="match status" value="1"/>
</dbReference>
<protein>
    <recommendedName>
        <fullName evidence="4">Ig-like domain-containing protein</fullName>
    </recommendedName>
</protein>
<organism evidence="5 6">
    <name type="scientific">Astyanax mexicanus</name>
    <name type="common">Blind cave fish</name>
    <name type="synonym">Astyanax fasciatus mexicanus</name>
    <dbReference type="NCBI Taxonomy" id="7994"/>
    <lineage>
        <taxon>Eukaryota</taxon>
        <taxon>Metazoa</taxon>
        <taxon>Chordata</taxon>
        <taxon>Craniata</taxon>
        <taxon>Vertebrata</taxon>
        <taxon>Euteleostomi</taxon>
        <taxon>Actinopterygii</taxon>
        <taxon>Neopterygii</taxon>
        <taxon>Teleostei</taxon>
        <taxon>Ostariophysi</taxon>
        <taxon>Characiformes</taxon>
        <taxon>Characoidei</taxon>
        <taxon>Acestrorhamphidae</taxon>
        <taxon>Acestrorhamphinae</taxon>
        <taxon>Astyanax</taxon>
    </lineage>
</organism>
<keyword evidence="3" id="KW-1133">Transmembrane helix</keyword>
<dbReference type="Gene3D" id="2.60.40.10">
    <property type="entry name" value="Immunoglobulins"/>
    <property type="match status" value="1"/>
</dbReference>
<dbReference type="InterPro" id="IPR007110">
    <property type="entry name" value="Ig-like_dom"/>
</dbReference>
<dbReference type="InterPro" id="IPR037055">
    <property type="entry name" value="MHC_I-like_Ag-recog_sf"/>
</dbReference>
<dbReference type="Proteomes" id="UP000694621">
    <property type="component" value="Unplaced"/>
</dbReference>
<reference evidence="5" key="1">
    <citation type="submission" date="2025-08" db="UniProtKB">
        <authorList>
            <consortium name="Ensembl"/>
        </authorList>
    </citation>
    <scope>IDENTIFICATION</scope>
</reference>
<dbReference type="InterPro" id="IPR036179">
    <property type="entry name" value="Ig-like_dom_sf"/>
</dbReference>
<dbReference type="Ensembl" id="ENSAMXT00005003724.1">
    <property type="protein sequence ID" value="ENSAMXP00005003253.1"/>
    <property type="gene ID" value="ENSAMXG00005002056.1"/>
</dbReference>
<dbReference type="PROSITE" id="PS50835">
    <property type="entry name" value="IG_LIKE"/>
    <property type="match status" value="1"/>
</dbReference>
<keyword evidence="3" id="KW-0812">Transmembrane</keyword>
<evidence type="ECO:0000256" key="2">
    <source>
        <dbReference type="ARBA" id="ARBA00023319"/>
    </source>
</evidence>
<dbReference type="Pfam" id="PF00129">
    <property type="entry name" value="MHC_I"/>
    <property type="match status" value="1"/>
</dbReference>
<feature type="domain" description="Ig-like" evidence="4">
    <location>
        <begin position="171"/>
        <end position="261"/>
    </location>
</feature>
<keyword evidence="2" id="KW-0393">Immunoglobulin domain</keyword>
<evidence type="ECO:0000313" key="6">
    <source>
        <dbReference type="Proteomes" id="UP000694621"/>
    </source>
</evidence>
<sequence length="317" mass="36365">MQSKNCTIYDCTAVTLLNDRQIDFYNSSSDKPRTAKQNWMKNISESDWKTITEKLQSDRSLLNKLLDIQMDESGHSNSDGHVLQWRHRCAGERQSDGSVTVSRSINEFAYDEEELVNYNCTSNTWYNSDNQKKEEIEKLSAVLMKKCSQCEEMLKIFLQHSTFNITPSQSPPAVHVFSKKSVHDSSKQILTCLATGFYPKDVKMSLRKSGTSLPEHLITSSAVRPNDDETYQLRKSVEIQEDDPADYDCYVNHSSLQTPVIKQWDKKCSNWTDGRSWTGLIIVLILVVLVFICVLIYKKPQCVKYSSAPSGRWDCVW</sequence>